<reference evidence="2 3" key="1">
    <citation type="journal article" date="2010" name="Stand. Genomic Sci.">
        <title>Complete genome sequence of Intrasporangium calvum type strain (7 KIP).</title>
        <authorList>
            <person name="Del Rio T.G."/>
            <person name="Chertkov O."/>
            <person name="Yasawong M."/>
            <person name="Lucas S."/>
            <person name="Deshpande S."/>
            <person name="Cheng J.F."/>
            <person name="Detter C."/>
            <person name="Tapia R."/>
            <person name="Han C."/>
            <person name="Goodwin L."/>
            <person name="Pitluck S."/>
            <person name="Liolios K."/>
            <person name="Ivanova N."/>
            <person name="Mavromatis K."/>
            <person name="Pati A."/>
            <person name="Chen A."/>
            <person name="Palaniappan K."/>
            <person name="Land M."/>
            <person name="Hauser L."/>
            <person name="Chang Y.J."/>
            <person name="Jeffries C.D."/>
            <person name="Rohde M."/>
            <person name="Pukall R."/>
            <person name="Sikorski J."/>
            <person name="Goker M."/>
            <person name="Woyke T."/>
            <person name="Bristow J."/>
            <person name="Eisen J.A."/>
            <person name="Markowitz V."/>
            <person name="Hugenholtz P."/>
            <person name="Kyrpides N.C."/>
            <person name="Klenk H.P."/>
            <person name="Lapidus A."/>
        </authorList>
    </citation>
    <scope>NUCLEOTIDE SEQUENCE [LARGE SCALE GENOMIC DNA]</scope>
    <source>
        <strain evidence="3">ATCC 23552 / DSM 43043 / JCM 3097 / NBRC 12989 / 7 KIP</strain>
    </source>
</reference>
<proteinExistence type="predicted"/>
<sequence>MVSLSTGGGSSAVAASAHAGCERFRKTDPMIIGMSRRKAAAHLGYPDTSAGIPEARWMRAMTFERLVRDQRFVSPLLTTAIGRLGLPRPTVVSRRDGKVSVPATALALEQAHLQAVHEDVATLITSLALPFVGLESEPAATPVKPDFAVVAPRRDPATDRVVGTWLVMGDAKDYERVRSRIGDQRMLKGFLQVALGAESAAAWSKLPKDMVVHRHGALAVPRNAFLQPEAVIEDLKDHRAEVMARVAERNALLAGNDWAVLDIERLCTFVGHLAAEYDPNSCAACSMFTYCRDELRSAHDPQALLIELGIRRELRPALRGVVDGSGVVGRVPESVVAAVRATLRGMPLSSGQRRIDPAGVAGSVNVVLAKSDAAALGVHGVAIQRVRKSGKPTRWSYHTFDEPQSPATRLALMELLGEVISTSMADLEDLIPGAPSPLHIVVPDQVTCDVLVSIADSLAGVETSRLRWKRDLEMGRPALTFDGEPATVPAPLTAHQRLAVSFLLEEDRARAMKLRTPFVNLRDVVARHLVAGGPMVDSGRLDYLVRWATATVALDHRAVSDKITASDHTPGARLSNARSDAIHQARGRPRGSSKRADKEYAHLVTEELRYKTGVVDSAIAHLNSLPTSRLREVYRALEGDAQQVWRRRLRLHASDLVRFGRTAWWWRNNQVDMLDADAACLTKLQALGNPQVARDLGADAGTREIALATVAGLNPIRLDVRSRRMTAGTHIVALHVNERLAIEGASSTLKIQAGSFKFGKLAVGELTASQADDPSLEWSPRFPPTLVVGDELVVADVTWLGGPFASRHEIAVARPGVDGNSAPKAGCTEHSYSDDPDGHQYCCRPHEAAEADTSDWIAERREKGEMNPQAWPPVIDTDQFDTPADGTPTDGTSMAGETRPNEDMTIDDLD</sequence>
<protein>
    <submittedName>
        <fullName evidence="2">Uncharacterized protein</fullName>
    </submittedName>
</protein>
<feature type="compositionally biased region" description="Low complexity" evidence="1">
    <location>
        <begin position="881"/>
        <end position="892"/>
    </location>
</feature>
<dbReference type="EMBL" id="CP002343">
    <property type="protein sequence ID" value="ADU49579.1"/>
    <property type="molecule type" value="Genomic_DNA"/>
</dbReference>
<gene>
    <name evidence="2" type="ordered locus">Intca_3093</name>
</gene>
<dbReference type="eggNOG" id="ENOG502Z8UM">
    <property type="taxonomic scope" value="Bacteria"/>
</dbReference>
<dbReference type="AlphaFoldDB" id="E6SC39"/>
<keyword evidence="3" id="KW-1185">Reference proteome</keyword>
<evidence type="ECO:0000313" key="2">
    <source>
        <dbReference type="EMBL" id="ADU49579.1"/>
    </source>
</evidence>
<feature type="region of interest" description="Disordered" evidence="1">
    <location>
        <begin position="862"/>
        <end position="910"/>
    </location>
</feature>
<dbReference type="Proteomes" id="UP000008914">
    <property type="component" value="Chromosome"/>
</dbReference>
<accession>E6SC39</accession>
<evidence type="ECO:0000256" key="1">
    <source>
        <dbReference type="SAM" id="MobiDB-lite"/>
    </source>
</evidence>
<feature type="region of interest" description="Disordered" evidence="1">
    <location>
        <begin position="565"/>
        <end position="597"/>
    </location>
</feature>
<evidence type="ECO:0000313" key="3">
    <source>
        <dbReference type="Proteomes" id="UP000008914"/>
    </source>
</evidence>
<organism evidence="2 3">
    <name type="scientific">Intrasporangium calvum (strain ATCC 23552 / DSM 43043 / JCM 3097 / NBRC 12989 / NCIMB 10167 / NRRL B-3866 / 7 KIP)</name>
    <dbReference type="NCBI Taxonomy" id="710696"/>
    <lineage>
        <taxon>Bacteria</taxon>
        <taxon>Bacillati</taxon>
        <taxon>Actinomycetota</taxon>
        <taxon>Actinomycetes</taxon>
        <taxon>Micrococcales</taxon>
        <taxon>Intrasporangiaceae</taxon>
        <taxon>Intrasporangium</taxon>
    </lineage>
</organism>
<dbReference type="HOGENOM" id="CLU_319298_0_0_11"/>
<dbReference type="STRING" id="710696.Intca_3093"/>
<dbReference type="OrthoDB" id="3754030at2"/>
<name>E6SC39_INTC7</name>
<dbReference type="KEGG" id="ica:Intca_3093"/>